<feature type="compositionally biased region" description="Low complexity" evidence="1">
    <location>
        <begin position="304"/>
        <end position="315"/>
    </location>
</feature>
<feature type="region of interest" description="Disordered" evidence="1">
    <location>
        <begin position="371"/>
        <end position="394"/>
    </location>
</feature>
<dbReference type="OrthoDB" id="3359979at2759"/>
<evidence type="ECO:0000313" key="3">
    <source>
        <dbReference type="Proteomes" id="UP000245783"/>
    </source>
</evidence>
<dbReference type="Proteomes" id="UP000245783">
    <property type="component" value="Unassembled WGS sequence"/>
</dbReference>
<dbReference type="STRING" id="1522189.A0A316VPV3"/>
<feature type="region of interest" description="Disordered" evidence="1">
    <location>
        <begin position="62"/>
        <end position="86"/>
    </location>
</feature>
<feature type="compositionally biased region" description="Polar residues" evidence="1">
    <location>
        <begin position="374"/>
        <end position="384"/>
    </location>
</feature>
<evidence type="ECO:0000313" key="2">
    <source>
        <dbReference type="EMBL" id="PWN39108.1"/>
    </source>
</evidence>
<dbReference type="PANTHER" id="PTHR40518">
    <property type="entry name" value="ACETOACETATE DECARBOXYLASE"/>
    <property type="match status" value="1"/>
</dbReference>
<feature type="region of interest" description="Disordered" evidence="1">
    <location>
        <begin position="1"/>
        <end position="26"/>
    </location>
</feature>
<organism evidence="2 3">
    <name type="scientific">Ceraceosorus guamensis</name>
    <dbReference type="NCBI Taxonomy" id="1522189"/>
    <lineage>
        <taxon>Eukaryota</taxon>
        <taxon>Fungi</taxon>
        <taxon>Dikarya</taxon>
        <taxon>Basidiomycota</taxon>
        <taxon>Ustilaginomycotina</taxon>
        <taxon>Exobasidiomycetes</taxon>
        <taxon>Ceraceosorales</taxon>
        <taxon>Ceraceosoraceae</taxon>
        <taxon>Ceraceosorus</taxon>
    </lineage>
</organism>
<feature type="region of interest" description="Disordered" evidence="1">
    <location>
        <begin position="292"/>
        <end position="335"/>
    </location>
</feature>
<dbReference type="SUPFAM" id="SSF160104">
    <property type="entry name" value="Acetoacetate decarboxylase-like"/>
    <property type="match status" value="1"/>
</dbReference>
<reference evidence="2 3" key="1">
    <citation type="journal article" date="2018" name="Mol. Biol. Evol.">
        <title>Broad Genomic Sampling Reveals a Smut Pathogenic Ancestry of the Fungal Clade Ustilaginomycotina.</title>
        <authorList>
            <person name="Kijpornyongpan T."/>
            <person name="Mondo S.J."/>
            <person name="Barry K."/>
            <person name="Sandor L."/>
            <person name="Lee J."/>
            <person name="Lipzen A."/>
            <person name="Pangilinan J."/>
            <person name="LaButti K."/>
            <person name="Hainaut M."/>
            <person name="Henrissat B."/>
            <person name="Grigoriev I.V."/>
            <person name="Spatafora J.W."/>
            <person name="Aime M.C."/>
        </authorList>
    </citation>
    <scope>NUCLEOTIDE SEQUENCE [LARGE SCALE GENOMIC DNA]</scope>
    <source>
        <strain evidence="2 3">MCA 4658</strain>
    </source>
</reference>
<dbReference type="AlphaFoldDB" id="A0A316VPV3"/>
<dbReference type="GeneID" id="37036798"/>
<dbReference type="Gene3D" id="2.40.400.10">
    <property type="entry name" value="Acetoacetate decarboxylase-like"/>
    <property type="match status" value="1"/>
</dbReference>
<dbReference type="InParanoid" id="A0A316VPV3"/>
<accession>A0A316VPV3</accession>
<dbReference type="PANTHER" id="PTHR40518:SF1">
    <property type="entry name" value="ACETOACETATE DECARBOXYLASE"/>
    <property type="match status" value="1"/>
</dbReference>
<sequence length="394" mass="42380">MRRSRRAEDDGREEEDDLPAGVHRTPAPWTLQAESWIFPHWTSTRRIADVRRESKVLLAQRQEEEDAAAGAASSSRDEQLAKAGLSPGSFHPLEKLHPLALALASSGAAEEAHSNEQQTQTEANNAKIRAAADEFRGGPGGWILYRYTHSPVGPYDELIYVAGLFKSPSAGNTALRITNIYVSSTASVYNGRKNWNIPKHRALFEWSQPAARTSSAAVQTVRVYLPVGGTQQQQQQQSKGKEIFAARLFPHLSSSCCNWLPSLPIPAFTAHIPSWLNLKLCAPPLLDCTTTTDSVGGGSGSGGSKSSSSSSSSKGEMQRDDEAQEEGLASSEPENVWRSVSPTFAGWARPARAEAILLVSWGGGGAARPLQPSAMFSRTPTFPASQDMVGAGGE</sequence>
<protein>
    <submittedName>
        <fullName evidence="2">Uncharacterized protein</fullName>
    </submittedName>
</protein>
<dbReference type="InterPro" id="IPR023375">
    <property type="entry name" value="ADC_dom_sf"/>
</dbReference>
<dbReference type="RefSeq" id="XP_025366268.1">
    <property type="nucleotide sequence ID" value="XM_025514928.1"/>
</dbReference>
<dbReference type="EMBL" id="KZ819494">
    <property type="protein sequence ID" value="PWN39108.1"/>
    <property type="molecule type" value="Genomic_DNA"/>
</dbReference>
<proteinExistence type="predicted"/>
<keyword evidence="3" id="KW-1185">Reference proteome</keyword>
<gene>
    <name evidence="2" type="ORF">IE81DRAFT_326860</name>
</gene>
<name>A0A316VPV3_9BASI</name>
<evidence type="ECO:0000256" key="1">
    <source>
        <dbReference type="SAM" id="MobiDB-lite"/>
    </source>
</evidence>